<gene>
    <name evidence="11 13" type="primary">rnhA</name>
    <name evidence="13" type="ORF">H9723_09720</name>
</gene>
<dbReference type="PROSITE" id="PS50879">
    <property type="entry name" value="RNASE_H_1"/>
    <property type="match status" value="1"/>
</dbReference>
<proteinExistence type="inferred from homology"/>
<comment type="caution">
    <text evidence="13">The sequence shown here is derived from an EMBL/GenBank/DDBJ whole genome shotgun (WGS) entry which is preliminary data.</text>
</comment>
<evidence type="ECO:0000256" key="8">
    <source>
        <dbReference type="ARBA" id="ARBA00022759"/>
    </source>
</evidence>
<evidence type="ECO:0000256" key="10">
    <source>
        <dbReference type="ARBA" id="ARBA00022842"/>
    </source>
</evidence>
<feature type="binding site" evidence="11">
    <location>
        <position position="8"/>
    </location>
    <ligand>
        <name>Mg(2+)</name>
        <dbReference type="ChEBI" id="CHEBI:18420"/>
        <label>2</label>
    </ligand>
</feature>
<dbReference type="GO" id="GO:0004523">
    <property type="term" value="F:RNA-DNA hybrid ribonuclease activity"/>
    <property type="evidence" value="ECO:0007669"/>
    <property type="project" value="UniProtKB-UniRule"/>
</dbReference>
<dbReference type="InterPro" id="IPR002156">
    <property type="entry name" value="RNaseH_domain"/>
</dbReference>
<accession>A0A9D2GB59</accession>
<evidence type="ECO:0000256" key="7">
    <source>
        <dbReference type="ARBA" id="ARBA00022723"/>
    </source>
</evidence>
<dbReference type="InterPro" id="IPR036397">
    <property type="entry name" value="RNaseH_sf"/>
</dbReference>
<dbReference type="NCBIfam" id="NF001236">
    <property type="entry name" value="PRK00203.1"/>
    <property type="match status" value="1"/>
</dbReference>
<protein>
    <recommendedName>
        <fullName evidence="5 11">Ribonuclease H</fullName>
        <shortName evidence="11">RNase H</shortName>
        <ecNumber evidence="5 11">3.1.26.4</ecNumber>
    </recommendedName>
</protein>
<dbReference type="EMBL" id="DXAY01000229">
    <property type="protein sequence ID" value="HIZ75496.1"/>
    <property type="molecule type" value="Genomic_DNA"/>
</dbReference>
<comment type="subunit">
    <text evidence="4 11">Monomer.</text>
</comment>
<dbReference type="GO" id="GO:0000287">
    <property type="term" value="F:magnesium ion binding"/>
    <property type="evidence" value="ECO:0007669"/>
    <property type="project" value="UniProtKB-UniRule"/>
</dbReference>
<dbReference type="Pfam" id="PF00075">
    <property type="entry name" value="RNase_H"/>
    <property type="match status" value="1"/>
</dbReference>
<comment type="cofactor">
    <cofactor evidence="11">
        <name>Mg(2+)</name>
        <dbReference type="ChEBI" id="CHEBI:18420"/>
    </cofactor>
    <text evidence="11">Binds 1 Mg(2+) ion per subunit. May bind a second metal ion at a regulatory site, or after substrate binding.</text>
</comment>
<dbReference type="GO" id="GO:0005737">
    <property type="term" value="C:cytoplasm"/>
    <property type="evidence" value="ECO:0007669"/>
    <property type="project" value="UniProtKB-SubCell"/>
</dbReference>
<dbReference type="CDD" id="cd09278">
    <property type="entry name" value="RNase_HI_prokaryote_like"/>
    <property type="match status" value="1"/>
</dbReference>
<dbReference type="InterPro" id="IPR022892">
    <property type="entry name" value="RNaseHI"/>
</dbReference>
<sequence>MLVKIYTDGAARGNPDGPGGYGTVLEYVDPKGELHVKEMSQGYVKTTNNRMELMAVIAGLEALNRPCTVEVYSDSQYVVNAFNQHWVDGWIKKNWKRGKNEPVKNVDLWKRLLKAREPHDVKFHWVKGHDGHPQNERCDALATGAADGNDLIVDEGATDGSV</sequence>
<evidence type="ECO:0000256" key="3">
    <source>
        <dbReference type="ARBA" id="ARBA00005300"/>
    </source>
</evidence>
<evidence type="ECO:0000313" key="13">
    <source>
        <dbReference type="EMBL" id="HIZ75496.1"/>
    </source>
</evidence>
<feature type="binding site" evidence="11">
    <location>
        <position position="74"/>
    </location>
    <ligand>
        <name>Mg(2+)</name>
        <dbReference type="ChEBI" id="CHEBI:18420"/>
        <label>1</label>
    </ligand>
</feature>
<evidence type="ECO:0000256" key="4">
    <source>
        <dbReference type="ARBA" id="ARBA00011245"/>
    </source>
</evidence>
<dbReference type="PANTHER" id="PTHR10642:SF26">
    <property type="entry name" value="RIBONUCLEASE H1"/>
    <property type="match status" value="1"/>
</dbReference>
<evidence type="ECO:0000256" key="2">
    <source>
        <dbReference type="ARBA" id="ARBA00004065"/>
    </source>
</evidence>
<evidence type="ECO:0000313" key="14">
    <source>
        <dbReference type="Proteomes" id="UP000824116"/>
    </source>
</evidence>
<keyword evidence="10 11" id="KW-0460">Magnesium</keyword>
<evidence type="ECO:0000256" key="6">
    <source>
        <dbReference type="ARBA" id="ARBA00022722"/>
    </source>
</evidence>
<comment type="catalytic activity">
    <reaction evidence="1 11">
        <text>Endonucleolytic cleavage to 5'-phosphomonoester.</text>
        <dbReference type="EC" id="3.1.26.4"/>
    </reaction>
</comment>
<feature type="domain" description="RNase H type-1" evidence="12">
    <location>
        <begin position="1"/>
        <end position="147"/>
    </location>
</feature>
<keyword evidence="9 11" id="KW-0378">Hydrolase</keyword>
<keyword evidence="6 11" id="KW-0540">Nuclease</keyword>
<dbReference type="HAMAP" id="MF_00042">
    <property type="entry name" value="RNase_H"/>
    <property type="match status" value="1"/>
</dbReference>
<evidence type="ECO:0000259" key="12">
    <source>
        <dbReference type="PROSITE" id="PS50879"/>
    </source>
</evidence>
<name>A0A9D2GB59_9FIRM</name>
<evidence type="ECO:0000256" key="11">
    <source>
        <dbReference type="HAMAP-Rule" id="MF_00042"/>
    </source>
</evidence>
<dbReference type="Gene3D" id="3.30.420.10">
    <property type="entry name" value="Ribonuclease H-like superfamily/Ribonuclease H"/>
    <property type="match status" value="1"/>
</dbReference>
<dbReference type="FunFam" id="3.30.420.10:FF:000089">
    <property type="entry name" value="Ribonuclease H"/>
    <property type="match status" value="1"/>
</dbReference>
<dbReference type="Proteomes" id="UP000824116">
    <property type="component" value="Unassembled WGS sequence"/>
</dbReference>
<dbReference type="GO" id="GO:0043137">
    <property type="term" value="P:DNA replication, removal of RNA primer"/>
    <property type="evidence" value="ECO:0007669"/>
    <property type="project" value="TreeGrafter"/>
</dbReference>
<keyword evidence="7 11" id="KW-0479">Metal-binding</keyword>
<feature type="binding site" evidence="11">
    <location>
        <position position="8"/>
    </location>
    <ligand>
        <name>Mg(2+)</name>
        <dbReference type="ChEBI" id="CHEBI:18420"/>
        <label>1</label>
    </ligand>
</feature>
<organism evidence="13 14">
    <name type="scientific">Candidatus Mediterraneibacter stercoravium</name>
    <dbReference type="NCBI Taxonomy" id="2838685"/>
    <lineage>
        <taxon>Bacteria</taxon>
        <taxon>Bacillati</taxon>
        <taxon>Bacillota</taxon>
        <taxon>Clostridia</taxon>
        <taxon>Lachnospirales</taxon>
        <taxon>Lachnospiraceae</taxon>
        <taxon>Mediterraneibacter</taxon>
    </lineage>
</organism>
<evidence type="ECO:0000256" key="1">
    <source>
        <dbReference type="ARBA" id="ARBA00000077"/>
    </source>
</evidence>
<dbReference type="InterPro" id="IPR012337">
    <property type="entry name" value="RNaseH-like_sf"/>
</dbReference>
<reference evidence="13" key="1">
    <citation type="journal article" date="2021" name="PeerJ">
        <title>Extensive microbial diversity within the chicken gut microbiome revealed by metagenomics and culture.</title>
        <authorList>
            <person name="Gilroy R."/>
            <person name="Ravi A."/>
            <person name="Getino M."/>
            <person name="Pursley I."/>
            <person name="Horton D.L."/>
            <person name="Alikhan N.F."/>
            <person name="Baker D."/>
            <person name="Gharbi K."/>
            <person name="Hall N."/>
            <person name="Watson M."/>
            <person name="Adriaenssens E.M."/>
            <person name="Foster-Nyarko E."/>
            <person name="Jarju S."/>
            <person name="Secka A."/>
            <person name="Antonio M."/>
            <person name="Oren A."/>
            <person name="Chaudhuri R.R."/>
            <person name="La Ragione R."/>
            <person name="Hildebrand F."/>
            <person name="Pallen M.J."/>
        </authorList>
    </citation>
    <scope>NUCLEOTIDE SEQUENCE</scope>
    <source>
        <strain evidence="13">CHK196-3914</strain>
    </source>
</reference>
<dbReference type="GO" id="GO:0003676">
    <property type="term" value="F:nucleic acid binding"/>
    <property type="evidence" value="ECO:0007669"/>
    <property type="project" value="InterPro"/>
</dbReference>
<feature type="binding site" evidence="11">
    <location>
        <position position="139"/>
    </location>
    <ligand>
        <name>Mg(2+)</name>
        <dbReference type="ChEBI" id="CHEBI:18420"/>
        <label>2</label>
    </ligand>
</feature>
<keyword evidence="11" id="KW-0963">Cytoplasm</keyword>
<reference evidence="13" key="2">
    <citation type="submission" date="2021-04" db="EMBL/GenBank/DDBJ databases">
        <authorList>
            <person name="Gilroy R."/>
        </authorList>
    </citation>
    <scope>NUCLEOTIDE SEQUENCE</scope>
    <source>
        <strain evidence="13">CHK196-3914</strain>
    </source>
</reference>
<evidence type="ECO:0000256" key="9">
    <source>
        <dbReference type="ARBA" id="ARBA00022801"/>
    </source>
</evidence>
<feature type="binding site" evidence="11">
    <location>
        <position position="52"/>
    </location>
    <ligand>
        <name>Mg(2+)</name>
        <dbReference type="ChEBI" id="CHEBI:18420"/>
        <label>1</label>
    </ligand>
</feature>
<keyword evidence="8 11" id="KW-0255">Endonuclease</keyword>
<comment type="subcellular location">
    <subcellularLocation>
        <location evidence="11">Cytoplasm</location>
    </subcellularLocation>
</comment>
<dbReference type="PANTHER" id="PTHR10642">
    <property type="entry name" value="RIBONUCLEASE H1"/>
    <property type="match status" value="1"/>
</dbReference>
<dbReference type="EC" id="3.1.26.4" evidence="5 11"/>
<dbReference type="AlphaFoldDB" id="A0A9D2GB59"/>
<comment type="function">
    <text evidence="2 11">Endonuclease that specifically degrades the RNA of RNA-DNA hybrids.</text>
</comment>
<comment type="similarity">
    <text evidence="3 11">Belongs to the RNase H family.</text>
</comment>
<dbReference type="InterPro" id="IPR050092">
    <property type="entry name" value="RNase_H"/>
</dbReference>
<evidence type="ECO:0000256" key="5">
    <source>
        <dbReference type="ARBA" id="ARBA00012180"/>
    </source>
</evidence>
<dbReference type="SUPFAM" id="SSF53098">
    <property type="entry name" value="Ribonuclease H-like"/>
    <property type="match status" value="1"/>
</dbReference>